<dbReference type="InParanoid" id="A0A139WEU9"/>
<evidence type="ECO:0000313" key="1">
    <source>
        <dbReference type="EMBL" id="KYB26490.1"/>
    </source>
</evidence>
<dbReference type="OMA" id="SETRCEY"/>
<dbReference type="KEGG" id="tca:103313661"/>
<reference evidence="1 2" key="1">
    <citation type="journal article" date="2008" name="Nature">
        <title>The genome of the model beetle and pest Tribolium castaneum.</title>
        <authorList>
            <consortium name="Tribolium Genome Sequencing Consortium"/>
            <person name="Richards S."/>
            <person name="Gibbs R.A."/>
            <person name="Weinstock G.M."/>
            <person name="Brown S.J."/>
            <person name="Denell R."/>
            <person name="Beeman R.W."/>
            <person name="Gibbs R."/>
            <person name="Beeman R.W."/>
            <person name="Brown S.J."/>
            <person name="Bucher G."/>
            <person name="Friedrich M."/>
            <person name="Grimmelikhuijzen C.J."/>
            <person name="Klingler M."/>
            <person name="Lorenzen M."/>
            <person name="Richards S."/>
            <person name="Roth S."/>
            <person name="Schroder R."/>
            <person name="Tautz D."/>
            <person name="Zdobnov E.M."/>
            <person name="Muzny D."/>
            <person name="Gibbs R.A."/>
            <person name="Weinstock G.M."/>
            <person name="Attaway T."/>
            <person name="Bell S."/>
            <person name="Buhay C.J."/>
            <person name="Chandrabose M.N."/>
            <person name="Chavez D."/>
            <person name="Clerk-Blankenburg K.P."/>
            <person name="Cree A."/>
            <person name="Dao M."/>
            <person name="Davis C."/>
            <person name="Chacko J."/>
            <person name="Dinh H."/>
            <person name="Dugan-Rocha S."/>
            <person name="Fowler G."/>
            <person name="Garner T.T."/>
            <person name="Garnes J."/>
            <person name="Gnirke A."/>
            <person name="Hawes A."/>
            <person name="Hernandez J."/>
            <person name="Hines S."/>
            <person name="Holder M."/>
            <person name="Hume J."/>
            <person name="Jhangiani S.N."/>
            <person name="Joshi V."/>
            <person name="Khan Z.M."/>
            <person name="Jackson L."/>
            <person name="Kovar C."/>
            <person name="Kowis A."/>
            <person name="Lee S."/>
            <person name="Lewis L.R."/>
            <person name="Margolis J."/>
            <person name="Morgan M."/>
            <person name="Nazareth L.V."/>
            <person name="Nguyen N."/>
            <person name="Okwuonu G."/>
            <person name="Parker D."/>
            <person name="Richards S."/>
            <person name="Ruiz S.J."/>
            <person name="Santibanez J."/>
            <person name="Savard J."/>
            <person name="Scherer S.E."/>
            <person name="Schneider B."/>
            <person name="Sodergren E."/>
            <person name="Tautz D."/>
            <person name="Vattahil S."/>
            <person name="Villasana D."/>
            <person name="White C.S."/>
            <person name="Wright R."/>
            <person name="Park Y."/>
            <person name="Beeman R.W."/>
            <person name="Lord J."/>
            <person name="Oppert B."/>
            <person name="Lorenzen M."/>
            <person name="Brown S."/>
            <person name="Wang L."/>
            <person name="Savard J."/>
            <person name="Tautz D."/>
            <person name="Richards S."/>
            <person name="Weinstock G."/>
            <person name="Gibbs R.A."/>
            <person name="Liu Y."/>
            <person name="Worley K."/>
            <person name="Weinstock G."/>
            <person name="Elsik C.G."/>
            <person name="Reese J.T."/>
            <person name="Elhaik E."/>
            <person name="Landan G."/>
            <person name="Graur D."/>
            <person name="Arensburger P."/>
            <person name="Atkinson P."/>
            <person name="Beeman R.W."/>
            <person name="Beidler J."/>
            <person name="Brown S.J."/>
            <person name="Demuth J.P."/>
            <person name="Drury D.W."/>
            <person name="Du Y.Z."/>
            <person name="Fujiwara H."/>
            <person name="Lorenzen M."/>
            <person name="Maselli V."/>
            <person name="Osanai M."/>
            <person name="Park Y."/>
            <person name="Robertson H.M."/>
            <person name="Tu Z."/>
            <person name="Wang J.J."/>
            <person name="Wang S."/>
            <person name="Richards S."/>
            <person name="Song H."/>
            <person name="Zhang L."/>
            <person name="Sodergren E."/>
            <person name="Werner D."/>
            <person name="Stanke M."/>
            <person name="Morgenstern B."/>
            <person name="Solovyev V."/>
            <person name="Kosarev P."/>
            <person name="Brown G."/>
            <person name="Chen H.C."/>
            <person name="Ermolaeva O."/>
            <person name="Hlavina W."/>
            <person name="Kapustin Y."/>
            <person name="Kiryutin B."/>
            <person name="Kitts P."/>
            <person name="Maglott D."/>
            <person name="Pruitt K."/>
            <person name="Sapojnikov V."/>
            <person name="Souvorov A."/>
            <person name="Mackey A.J."/>
            <person name="Waterhouse R.M."/>
            <person name="Wyder S."/>
            <person name="Zdobnov E.M."/>
            <person name="Zdobnov E.M."/>
            <person name="Wyder S."/>
            <person name="Kriventseva E.V."/>
            <person name="Kadowaki T."/>
            <person name="Bork P."/>
            <person name="Aranda M."/>
            <person name="Bao R."/>
            <person name="Beermann A."/>
            <person name="Berns N."/>
            <person name="Bolognesi R."/>
            <person name="Bonneton F."/>
            <person name="Bopp D."/>
            <person name="Brown S.J."/>
            <person name="Bucher G."/>
            <person name="Butts T."/>
            <person name="Chaumot A."/>
            <person name="Denell R.E."/>
            <person name="Ferrier D.E."/>
            <person name="Friedrich M."/>
            <person name="Gordon C.M."/>
            <person name="Jindra M."/>
            <person name="Klingler M."/>
            <person name="Lan Q."/>
            <person name="Lattorff H.M."/>
            <person name="Laudet V."/>
            <person name="von Levetsow C."/>
            <person name="Liu Z."/>
            <person name="Lutz R."/>
            <person name="Lynch J.A."/>
            <person name="da Fonseca R.N."/>
            <person name="Posnien N."/>
            <person name="Reuter R."/>
            <person name="Roth S."/>
            <person name="Savard J."/>
            <person name="Schinko J.B."/>
            <person name="Schmitt C."/>
            <person name="Schoppmeier M."/>
            <person name="Schroder R."/>
            <person name="Shippy T.D."/>
            <person name="Simonnet F."/>
            <person name="Marques-Souza H."/>
            <person name="Tautz D."/>
            <person name="Tomoyasu Y."/>
            <person name="Trauner J."/>
            <person name="Van der Zee M."/>
            <person name="Vervoort M."/>
            <person name="Wittkopp N."/>
            <person name="Wimmer E.A."/>
            <person name="Yang X."/>
            <person name="Jones A.K."/>
            <person name="Sattelle D.B."/>
            <person name="Ebert P.R."/>
            <person name="Nelson D."/>
            <person name="Scott J.G."/>
            <person name="Beeman R.W."/>
            <person name="Muthukrishnan S."/>
            <person name="Kramer K.J."/>
            <person name="Arakane Y."/>
            <person name="Beeman R.W."/>
            <person name="Zhu Q."/>
            <person name="Hogenkamp D."/>
            <person name="Dixit R."/>
            <person name="Oppert B."/>
            <person name="Jiang H."/>
            <person name="Zou Z."/>
            <person name="Marshall J."/>
            <person name="Elpidina E."/>
            <person name="Vinokurov K."/>
            <person name="Oppert C."/>
            <person name="Zou Z."/>
            <person name="Evans J."/>
            <person name="Lu Z."/>
            <person name="Zhao P."/>
            <person name="Sumathipala N."/>
            <person name="Altincicek B."/>
            <person name="Vilcinskas A."/>
            <person name="Williams M."/>
            <person name="Hultmark D."/>
            <person name="Hetru C."/>
            <person name="Jiang H."/>
            <person name="Grimmelikhuijzen C.J."/>
            <person name="Hauser F."/>
            <person name="Cazzamali G."/>
            <person name="Williamson M."/>
            <person name="Park Y."/>
            <person name="Li B."/>
            <person name="Tanaka Y."/>
            <person name="Predel R."/>
            <person name="Neupert S."/>
            <person name="Schachtner J."/>
            <person name="Verleyen P."/>
            <person name="Raible F."/>
            <person name="Bork P."/>
            <person name="Friedrich M."/>
            <person name="Walden K.K."/>
            <person name="Robertson H.M."/>
            <person name="Angeli S."/>
            <person name="Foret S."/>
            <person name="Bucher G."/>
            <person name="Schuetz S."/>
            <person name="Maleszka R."/>
            <person name="Wimmer E.A."/>
            <person name="Beeman R.W."/>
            <person name="Lorenzen M."/>
            <person name="Tomoyasu Y."/>
            <person name="Miller S.C."/>
            <person name="Grossmann D."/>
            <person name="Bucher G."/>
        </authorList>
    </citation>
    <scope>NUCLEOTIDE SEQUENCE [LARGE SCALE GENOMIC DNA]</scope>
    <source>
        <strain evidence="1 2">Georgia GA2</strain>
    </source>
</reference>
<reference evidence="1 2" key="2">
    <citation type="journal article" date="2010" name="Nucleic Acids Res.">
        <title>BeetleBase in 2010: revisions to provide comprehensive genomic information for Tribolium castaneum.</title>
        <authorList>
            <person name="Kim H.S."/>
            <person name="Murphy T."/>
            <person name="Xia J."/>
            <person name="Caragea D."/>
            <person name="Park Y."/>
            <person name="Beeman R.W."/>
            <person name="Lorenzen M.D."/>
            <person name="Butcher S."/>
            <person name="Manak J.R."/>
            <person name="Brown S.J."/>
        </authorList>
    </citation>
    <scope>GENOME REANNOTATION</scope>
    <source>
        <strain evidence="1 2">Georgia GA2</strain>
    </source>
</reference>
<organism evidence="1 2">
    <name type="scientific">Tribolium castaneum</name>
    <name type="common">Red flour beetle</name>
    <dbReference type="NCBI Taxonomy" id="7070"/>
    <lineage>
        <taxon>Eukaryota</taxon>
        <taxon>Metazoa</taxon>
        <taxon>Ecdysozoa</taxon>
        <taxon>Arthropoda</taxon>
        <taxon>Hexapoda</taxon>
        <taxon>Insecta</taxon>
        <taxon>Pterygota</taxon>
        <taxon>Neoptera</taxon>
        <taxon>Endopterygota</taxon>
        <taxon>Coleoptera</taxon>
        <taxon>Polyphaga</taxon>
        <taxon>Cucujiformia</taxon>
        <taxon>Tenebrionidae</taxon>
        <taxon>Tenebrionidae incertae sedis</taxon>
        <taxon>Tribolium</taxon>
    </lineage>
</organism>
<dbReference type="AlphaFoldDB" id="A0A139WEU9"/>
<sequence length="123" mass="14582">MAFGKSTDTKRIKNAVLEDKLWKTYIDSEEKTNQNWKNRWKWILEEYDNLHKKLDEISKDSAFLSGVNKNLREKDQRTIRPIPETTNHEYGWIPEKPEFQLERYGPDVDQAAPLPPNYGIFKG</sequence>
<dbReference type="Proteomes" id="UP000007266">
    <property type="component" value="Linkage group 7"/>
</dbReference>
<dbReference type="PANTHER" id="PTHR31909:SF3">
    <property type="entry name" value="SIMILAR TO PROTEIN C20ORF85 HOMOLOG"/>
    <property type="match status" value="1"/>
</dbReference>
<dbReference type="PANTHER" id="PTHR31909">
    <property type="entry name" value="CHROMOSOME 20 ORF85 FAMILY MEMBER"/>
    <property type="match status" value="1"/>
</dbReference>
<evidence type="ECO:0000313" key="2">
    <source>
        <dbReference type="Proteomes" id="UP000007266"/>
    </source>
</evidence>
<dbReference type="OrthoDB" id="10031946at2759"/>
<dbReference type="EMBL" id="KQ971354">
    <property type="protein sequence ID" value="KYB26490.1"/>
    <property type="molecule type" value="Genomic_DNA"/>
</dbReference>
<proteinExistence type="predicted"/>
<gene>
    <name evidence="1" type="primary">AUGUSTUS-3.0.2_33737</name>
    <name evidence="1" type="ORF">TcasGA2_TC033737</name>
</gene>
<keyword evidence="2" id="KW-1185">Reference proteome</keyword>
<name>A0A139WEU9_TRICA</name>
<accession>A0A139WEU9</accession>
<protein>
    <submittedName>
        <fullName evidence="1">Uncharacterized protein</fullName>
    </submittedName>
</protein>
<dbReference type="InterPro" id="IPR020339">
    <property type="entry name" value="C20orf85-like"/>
</dbReference>
<dbReference type="Pfam" id="PF14945">
    <property type="entry name" value="LLC1"/>
    <property type="match status" value="1"/>
</dbReference>